<protein>
    <recommendedName>
        <fullName evidence="6">Alcohol dehydrogenase-like C-terminal domain-containing protein</fullName>
    </recommendedName>
</protein>
<organism evidence="4 5">
    <name type="scientific">Exophiala xenobiotica</name>
    <dbReference type="NCBI Taxonomy" id="348802"/>
    <lineage>
        <taxon>Eukaryota</taxon>
        <taxon>Fungi</taxon>
        <taxon>Dikarya</taxon>
        <taxon>Ascomycota</taxon>
        <taxon>Pezizomycotina</taxon>
        <taxon>Eurotiomycetes</taxon>
        <taxon>Chaetothyriomycetidae</taxon>
        <taxon>Chaetothyriales</taxon>
        <taxon>Herpotrichiellaceae</taxon>
        <taxon>Exophiala</taxon>
    </lineage>
</organism>
<dbReference type="SUPFAM" id="SSF51735">
    <property type="entry name" value="NAD(P)-binding Rossmann-fold domains"/>
    <property type="match status" value="1"/>
</dbReference>
<dbReference type="AlphaFoldDB" id="A0A0D2CHL7"/>
<dbReference type="InterPro" id="IPR050129">
    <property type="entry name" value="Zn_alcohol_dh"/>
</dbReference>
<reference evidence="4 5" key="1">
    <citation type="submission" date="2015-01" db="EMBL/GenBank/DDBJ databases">
        <title>The Genome Sequence of Exophiala xenobiotica CBS118157.</title>
        <authorList>
            <consortium name="The Broad Institute Genomics Platform"/>
            <person name="Cuomo C."/>
            <person name="de Hoog S."/>
            <person name="Gorbushina A."/>
            <person name="Stielow B."/>
            <person name="Teixiera M."/>
            <person name="Abouelleil A."/>
            <person name="Chapman S.B."/>
            <person name="Priest M."/>
            <person name="Young S.K."/>
            <person name="Wortman J."/>
            <person name="Nusbaum C."/>
            <person name="Birren B."/>
        </authorList>
    </citation>
    <scope>NUCLEOTIDE SEQUENCE [LARGE SCALE GENOMIC DNA]</scope>
    <source>
        <strain evidence="4 5">CBS 118157</strain>
    </source>
</reference>
<evidence type="ECO:0000256" key="1">
    <source>
        <dbReference type="ARBA" id="ARBA00023002"/>
    </source>
</evidence>
<dbReference type="InterPro" id="IPR036291">
    <property type="entry name" value="NAD(P)-bd_dom_sf"/>
</dbReference>
<feature type="domain" description="Alcohol dehydrogenase-like N-terminal" evidence="3">
    <location>
        <begin position="33"/>
        <end position="153"/>
    </location>
</feature>
<dbReference type="Proteomes" id="UP000054342">
    <property type="component" value="Unassembled WGS sequence"/>
</dbReference>
<dbReference type="SUPFAM" id="SSF50129">
    <property type="entry name" value="GroES-like"/>
    <property type="match status" value="1"/>
</dbReference>
<dbReference type="CDD" id="cd05188">
    <property type="entry name" value="MDR"/>
    <property type="match status" value="1"/>
</dbReference>
<dbReference type="Pfam" id="PF00107">
    <property type="entry name" value="ADH_zinc_N"/>
    <property type="match status" value="1"/>
</dbReference>
<gene>
    <name evidence="4" type="ORF">PV05_11021</name>
</gene>
<name>A0A0D2CHL7_9EURO</name>
<evidence type="ECO:0000313" key="4">
    <source>
        <dbReference type="EMBL" id="KIW49337.1"/>
    </source>
</evidence>
<dbReference type="InterPro" id="IPR011032">
    <property type="entry name" value="GroES-like_sf"/>
</dbReference>
<dbReference type="InterPro" id="IPR013149">
    <property type="entry name" value="ADH-like_C"/>
</dbReference>
<proteinExistence type="predicted"/>
<dbReference type="GO" id="GO:0016491">
    <property type="term" value="F:oxidoreductase activity"/>
    <property type="evidence" value="ECO:0007669"/>
    <property type="project" value="UniProtKB-KW"/>
</dbReference>
<accession>A0A0D2CHL7</accession>
<dbReference type="EMBL" id="KN847323">
    <property type="protein sequence ID" value="KIW49337.1"/>
    <property type="molecule type" value="Genomic_DNA"/>
</dbReference>
<keyword evidence="1" id="KW-0560">Oxidoreductase</keyword>
<feature type="domain" description="Alcohol dehydrogenase-like C-terminal" evidence="2">
    <location>
        <begin position="204"/>
        <end position="339"/>
    </location>
</feature>
<dbReference type="Pfam" id="PF08240">
    <property type="entry name" value="ADH_N"/>
    <property type="match status" value="1"/>
</dbReference>
<dbReference type="Gene3D" id="3.40.50.720">
    <property type="entry name" value="NAD(P)-binding Rossmann-like Domain"/>
    <property type="match status" value="1"/>
</dbReference>
<evidence type="ECO:0000259" key="3">
    <source>
        <dbReference type="Pfam" id="PF08240"/>
    </source>
</evidence>
<dbReference type="InterPro" id="IPR013154">
    <property type="entry name" value="ADH-like_N"/>
</dbReference>
<keyword evidence="5" id="KW-1185">Reference proteome</keyword>
<dbReference type="PANTHER" id="PTHR43401">
    <property type="entry name" value="L-THREONINE 3-DEHYDROGENASE"/>
    <property type="match status" value="1"/>
</dbReference>
<dbReference type="OrthoDB" id="5407715at2759"/>
<dbReference type="PANTHER" id="PTHR43401:SF2">
    <property type="entry name" value="L-THREONINE 3-DEHYDROGENASE"/>
    <property type="match status" value="1"/>
</dbReference>
<evidence type="ECO:0008006" key="6">
    <source>
        <dbReference type="Google" id="ProtNLM"/>
    </source>
</evidence>
<dbReference type="GeneID" id="25332929"/>
<dbReference type="RefSeq" id="XP_013309921.1">
    <property type="nucleotide sequence ID" value="XM_013454467.1"/>
</dbReference>
<evidence type="ECO:0000259" key="2">
    <source>
        <dbReference type="Pfam" id="PF00107"/>
    </source>
</evidence>
<sequence length="387" mass="41865">MYTLIPHTHRALRQDTYASQPIVQTIPTPQPTPGSAVLRVELANILSYTKDIYNGARKYPYPTPLTLGSSALGRIVALGPDAIGLKAGDLCFLDVTISSRDDTNGYSASTSTFLSAIHDGYSPASKKLMSEVWRDGTYAEYVRWPLENCHRVDELKLFDKLGYSMEDLMFIPKMMVPYGGLGPGGIDIKPGETVVVAPATGSFGSAAVHVALSLGAGRVIAMGRNMATLDKVKIAAGAKGSRVECVRLSGEWEEDLKRLENLGGSIDVFFDTSPPAAASSGHIKAGIMALKKGGRCVLMGGIMGDVALPHSRIMHWGIMIKGKWMFEAVDVRRMINLVETGVVSLYQQQQMSPMGAKCFGTYGLEEWEKAFEEAEHVGSDGFVLLKP</sequence>
<dbReference type="Gene3D" id="3.90.180.10">
    <property type="entry name" value="Medium-chain alcohol dehydrogenases, catalytic domain"/>
    <property type="match status" value="1"/>
</dbReference>
<dbReference type="STRING" id="348802.A0A0D2CHL7"/>
<evidence type="ECO:0000313" key="5">
    <source>
        <dbReference type="Proteomes" id="UP000054342"/>
    </source>
</evidence>
<dbReference type="HOGENOM" id="CLU_026673_0_0_1"/>